<evidence type="ECO:0000313" key="3">
    <source>
        <dbReference type="Proteomes" id="UP000324705"/>
    </source>
</evidence>
<gene>
    <name evidence="2" type="ORF">TRITD_5Av1G178050</name>
</gene>
<dbReference type="InterPro" id="IPR017853">
    <property type="entry name" value="GH"/>
</dbReference>
<evidence type="ECO:0000256" key="1">
    <source>
        <dbReference type="SAM" id="MobiDB-lite"/>
    </source>
</evidence>
<dbReference type="GO" id="GO:0016139">
    <property type="term" value="P:glycoside catabolic process"/>
    <property type="evidence" value="ECO:0007669"/>
    <property type="project" value="TreeGrafter"/>
</dbReference>
<dbReference type="GO" id="GO:0005764">
    <property type="term" value="C:lysosome"/>
    <property type="evidence" value="ECO:0007669"/>
    <property type="project" value="TreeGrafter"/>
</dbReference>
<reference evidence="2 3" key="1">
    <citation type="submission" date="2017-09" db="EMBL/GenBank/DDBJ databases">
        <authorList>
            <consortium name="International Durum Wheat Genome Sequencing Consortium (IDWGSC)"/>
            <person name="Milanesi L."/>
        </authorList>
    </citation>
    <scope>NUCLEOTIDE SEQUENCE [LARGE SCALE GENOMIC DNA]</scope>
    <source>
        <strain evidence="3">cv. Svevo</strain>
    </source>
</reference>
<dbReference type="PANTHER" id="PTHR10030:SF44">
    <property type="entry name" value="ALPHA-L-FUCOSIDASE"/>
    <property type="match status" value="1"/>
</dbReference>
<protein>
    <recommendedName>
        <fullName evidence="4">Alpha-L-fucosidase</fullName>
    </recommendedName>
</protein>
<keyword evidence="3" id="KW-1185">Reference proteome</keyword>
<dbReference type="Proteomes" id="UP000324705">
    <property type="component" value="Chromosome 5A"/>
</dbReference>
<evidence type="ECO:0008006" key="4">
    <source>
        <dbReference type="Google" id="ProtNLM"/>
    </source>
</evidence>
<dbReference type="GO" id="GO:0004560">
    <property type="term" value="F:alpha-L-fucosidase activity"/>
    <property type="evidence" value="ECO:0007669"/>
    <property type="project" value="UniProtKB-EC"/>
</dbReference>
<evidence type="ECO:0000313" key="2">
    <source>
        <dbReference type="EMBL" id="VAI20002.1"/>
    </source>
</evidence>
<dbReference type="InterPro" id="IPR000933">
    <property type="entry name" value="Glyco_hydro_29"/>
</dbReference>
<proteinExistence type="predicted"/>
<dbReference type="GO" id="GO:0006004">
    <property type="term" value="P:fucose metabolic process"/>
    <property type="evidence" value="ECO:0007669"/>
    <property type="project" value="TreeGrafter"/>
</dbReference>
<dbReference type="AlphaFoldDB" id="A0A9R0WRB4"/>
<feature type="compositionally biased region" description="Low complexity" evidence="1">
    <location>
        <begin position="91"/>
        <end position="129"/>
    </location>
</feature>
<accession>A0A9R0WRB4</accession>
<dbReference type="Gene3D" id="3.20.20.80">
    <property type="entry name" value="Glycosidases"/>
    <property type="match status" value="1"/>
</dbReference>
<feature type="region of interest" description="Disordered" evidence="1">
    <location>
        <begin position="85"/>
        <end position="136"/>
    </location>
</feature>
<dbReference type="Gramene" id="TRITD5Av1G178050.1">
    <property type="protein sequence ID" value="TRITD5Av1G178050.1"/>
    <property type="gene ID" value="TRITD5Av1G178050"/>
</dbReference>
<dbReference type="EMBL" id="LT934119">
    <property type="protein sequence ID" value="VAI20002.1"/>
    <property type="molecule type" value="Genomic_DNA"/>
</dbReference>
<dbReference type="SUPFAM" id="SSF51445">
    <property type="entry name" value="(Trans)glycosidases"/>
    <property type="match status" value="1"/>
</dbReference>
<organism evidence="2 3">
    <name type="scientific">Triticum turgidum subsp. durum</name>
    <name type="common">Durum wheat</name>
    <name type="synonym">Triticum durum</name>
    <dbReference type="NCBI Taxonomy" id="4567"/>
    <lineage>
        <taxon>Eukaryota</taxon>
        <taxon>Viridiplantae</taxon>
        <taxon>Streptophyta</taxon>
        <taxon>Embryophyta</taxon>
        <taxon>Tracheophyta</taxon>
        <taxon>Spermatophyta</taxon>
        <taxon>Magnoliopsida</taxon>
        <taxon>Liliopsida</taxon>
        <taxon>Poales</taxon>
        <taxon>Poaceae</taxon>
        <taxon>BOP clade</taxon>
        <taxon>Pooideae</taxon>
        <taxon>Triticodae</taxon>
        <taxon>Triticeae</taxon>
        <taxon>Triticinae</taxon>
        <taxon>Triticum</taxon>
    </lineage>
</organism>
<sequence>MAQLHELLTRYGKVWEIWFDGNKGTNATKMTYHFQEWFDTVRQLQGSINIFSDAGPDIRWVGDENGFAGTTCWSAVNRSSITIGSAGIEKSSPPVKPATAASPASSATTESSTSATTEPPSTASTAAKPRPAEVTL</sequence>
<name>A0A9R0WRB4_TRITD</name>
<dbReference type="PANTHER" id="PTHR10030">
    <property type="entry name" value="ALPHA-L-FUCOSIDASE"/>
    <property type="match status" value="1"/>
</dbReference>